<dbReference type="InterPro" id="IPR038475">
    <property type="entry name" value="RecG_C_sf"/>
</dbReference>
<dbReference type="KEGG" id="ckl:CKL_2761"/>
<keyword evidence="2" id="KW-0547">Nucleotide-binding</keyword>
<dbReference type="Proteomes" id="UP000002411">
    <property type="component" value="Chromosome"/>
</dbReference>
<evidence type="ECO:0000259" key="1">
    <source>
        <dbReference type="Pfam" id="PF04326"/>
    </source>
</evidence>
<dbReference type="STRING" id="431943.CKL_2761"/>
<evidence type="ECO:0000313" key="2">
    <source>
        <dbReference type="EMBL" id="EDK34773.1"/>
    </source>
</evidence>
<dbReference type="EMBL" id="CP000673">
    <property type="protein sequence ID" value="EDK34773.1"/>
    <property type="molecule type" value="Genomic_DNA"/>
</dbReference>
<feature type="domain" description="Schlafen AlbA-2" evidence="1">
    <location>
        <begin position="21"/>
        <end position="131"/>
    </location>
</feature>
<dbReference type="InterPro" id="IPR007421">
    <property type="entry name" value="Schlafen_AlbA_2_dom"/>
</dbReference>
<dbReference type="GO" id="GO:0004386">
    <property type="term" value="F:helicase activity"/>
    <property type="evidence" value="ECO:0007669"/>
    <property type="project" value="UniProtKB-KW"/>
</dbReference>
<keyword evidence="2" id="KW-0347">Helicase</keyword>
<name>A5N0X7_CLOK5</name>
<dbReference type="Pfam" id="PF13749">
    <property type="entry name" value="HATPase_c_4"/>
    <property type="match status" value="1"/>
</dbReference>
<dbReference type="InterPro" id="IPR038461">
    <property type="entry name" value="Schlafen_AlbA_2_dom_sf"/>
</dbReference>
<keyword evidence="2" id="KW-0378">Hydrolase</keyword>
<reference evidence="2 3" key="1">
    <citation type="journal article" date="2008" name="Proc. Natl. Acad. Sci. U.S.A.">
        <title>The genome of Clostridium kluyveri, a strict anaerobe with unique metabolic features.</title>
        <authorList>
            <person name="Seedorf H."/>
            <person name="Fricke W.F."/>
            <person name="Veith B."/>
            <person name="Brueggemann H."/>
            <person name="Liesegang H."/>
            <person name="Strittmatter A."/>
            <person name="Miethke M."/>
            <person name="Buckel W."/>
            <person name="Hinderberger J."/>
            <person name="Li F."/>
            <person name="Hagemeier C."/>
            <person name="Thauer R.K."/>
            <person name="Gottschalk G."/>
        </authorList>
    </citation>
    <scope>NUCLEOTIDE SEQUENCE [LARGE SCALE GENOMIC DNA]</scope>
    <source>
        <strain evidence="3">ATCC 8527 / DSM 555 / NCIMB 10680</strain>
    </source>
</reference>
<proteinExistence type="predicted"/>
<dbReference type="PANTHER" id="PTHR30595">
    <property type="entry name" value="GLPR-RELATED TRANSCRIPTIONAL REPRESSOR"/>
    <property type="match status" value="1"/>
</dbReference>
<protein>
    <submittedName>
        <fullName evidence="2">DNA helicase-related protein</fullName>
    </submittedName>
</protein>
<keyword evidence="3" id="KW-1185">Reference proteome</keyword>
<dbReference type="AlphaFoldDB" id="A5N0X7"/>
<keyword evidence="2" id="KW-0067">ATP-binding</keyword>
<dbReference type="HOGENOM" id="CLU_024970_3_3_9"/>
<dbReference type="PANTHER" id="PTHR30595:SF6">
    <property type="entry name" value="SCHLAFEN ALBA-2 DOMAIN-CONTAINING PROTEIN"/>
    <property type="match status" value="1"/>
</dbReference>
<sequence>MIRMGFVMDKLELLNIIKSGENSYIEFKEEGIKAKELAEEIVAFANSEGGIILIGISDDGNIKGVQDKNIEEKIMNICRNNCIPNIIPIYEDIELKGLKIAIVSIPKGLNKPYYTTDHKYYVRVGTTKRIASREELMRLFQANGSIHFDISPVYNTSIRDLNLDIIRDYFSKYNTFDLYEEDNDSVERILINADILKEADGKIVCSAGGLLIFGKNVENIMVQNGISFAHFRGDEITDKLIDKKIICGRLQDIAEQTLVVLKNNMKNPSIIKELKRKEEEEYPILVLREAIINALVHRNYSILGSKIRIFMFDNRIEFHSPGKLPNTVTIEKMKIGVSYARNPFLVKYMENMRYIDQLGRGVPMILKTMKDLGAREPLLQESGEEFVLTVYKK</sequence>
<gene>
    <name evidence="2" type="ordered locus">CKL_2761</name>
</gene>
<organism evidence="2 3">
    <name type="scientific">Clostridium kluyveri (strain ATCC 8527 / DSM 555 / NBRC 12016 / NCIMB 10680 / K1)</name>
    <dbReference type="NCBI Taxonomy" id="431943"/>
    <lineage>
        <taxon>Bacteria</taxon>
        <taxon>Bacillati</taxon>
        <taxon>Bacillota</taxon>
        <taxon>Clostridia</taxon>
        <taxon>Eubacteriales</taxon>
        <taxon>Clostridiaceae</taxon>
        <taxon>Clostridium</taxon>
    </lineage>
</organism>
<dbReference type="Pfam" id="PF04326">
    <property type="entry name" value="SLFN_AlbA_2"/>
    <property type="match status" value="1"/>
</dbReference>
<dbReference type="Gene3D" id="3.30.565.60">
    <property type="match status" value="1"/>
</dbReference>
<dbReference type="eggNOG" id="COG2865">
    <property type="taxonomic scope" value="Bacteria"/>
</dbReference>
<accession>A5N0X7</accession>
<dbReference type="Gene3D" id="3.30.950.30">
    <property type="entry name" value="Schlafen, AAA domain"/>
    <property type="match status" value="1"/>
</dbReference>
<evidence type="ECO:0000313" key="3">
    <source>
        <dbReference type="Proteomes" id="UP000002411"/>
    </source>
</evidence>